<dbReference type="SMR" id="A0A8W8MV80"/>
<keyword evidence="5 6" id="KW-0012">Acyltransferase</keyword>
<dbReference type="InterPro" id="IPR000089">
    <property type="entry name" value="Biotin_lipoyl"/>
</dbReference>
<proteinExistence type="inferred from homology"/>
<feature type="compositionally biased region" description="Pro residues" evidence="7">
    <location>
        <begin position="214"/>
        <end position="247"/>
    </location>
</feature>
<comment type="similarity">
    <text evidence="1 6">Belongs to the 2-oxoacid dehydrogenase family.</text>
</comment>
<reference evidence="10" key="1">
    <citation type="submission" date="2022-08" db="UniProtKB">
        <authorList>
            <consortium name="EnsemblMetazoa"/>
        </authorList>
    </citation>
    <scope>IDENTIFICATION</scope>
    <source>
        <strain evidence="10">05x7-T-G4-1.051#20</strain>
    </source>
</reference>
<evidence type="ECO:0000256" key="1">
    <source>
        <dbReference type="ARBA" id="ARBA00007317"/>
    </source>
</evidence>
<dbReference type="SUPFAM" id="SSF47005">
    <property type="entry name" value="Peripheral subunit-binding domain of 2-oxo acid dehydrogenase complex"/>
    <property type="match status" value="1"/>
</dbReference>
<dbReference type="Gene3D" id="2.40.50.100">
    <property type="match status" value="1"/>
</dbReference>
<dbReference type="PROSITE" id="PS50968">
    <property type="entry name" value="BIOTINYL_LIPOYL"/>
    <property type="match status" value="1"/>
</dbReference>
<dbReference type="FunFam" id="3.30.559.10:FF:000003">
    <property type="entry name" value="Acetyltransferase component of pyruvate dehydrogenase complex"/>
    <property type="match status" value="1"/>
</dbReference>
<dbReference type="GO" id="GO:0005739">
    <property type="term" value="C:mitochondrion"/>
    <property type="evidence" value="ECO:0007669"/>
    <property type="project" value="UniProtKB-SubCell"/>
</dbReference>
<accession>A0A8W8MV80</accession>
<dbReference type="GO" id="GO:0006086">
    <property type="term" value="P:pyruvate decarboxylation to acetyl-CoA"/>
    <property type="evidence" value="ECO:0007669"/>
    <property type="project" value="InterPro"/>
</dbReference>
<dbReference type="InterPro" id="IPR006257">
    <property type="entry name" value="LAT1"/>
</dbReference>
<evidence type="ECO:0000256" key="7">
    <source>
        <dbReference type="SAM" id="MobiDB-lite"/>
    </source>
</evidence>
<comment type="cofactor">
    <cofactor evidence="6">
        <name>(R)-lipoate</name>
        <dbReference type="ChEBI" id="CHEBI:83088"/>
    </cofactor>
    <text evidence="6">Binds 1 lipoyl cofactor covalently.</text>
</comment>
<dbReference type="Pfam" id="PF00364">
    <property type="entry name" value="Biotin_lipoyl"/>
    <property type="match status" value="1"/>
</dbReference>
<evidence type="ECO:0000256" key="3">
    <source>
        <dbReference type="ARBA" id="ARBA00022823"/>
    </source>
</evidence>
<dbReference type="PANTHER" id="PTHR23151:SF90">
    <property type="entry name" value="DIHYDROLIPOYLLYSINE-RESIDUE ACETYLTRANSFERASE COMPONENT OF PYRUVATE DEHYDROGENASE COMPLEX, MITOCHONDRIAL-RELATED"/>
    <property type="match status" value="1"/>
</dbReference>
<dbReference type="PROSITE" id="PS00189">
    <property type="entry name" value="LIPOYL"/>
    <property type="match status" value="1"/>
</dbReference>
<evidence type="ECO:0000256" key="5">
    <source>
        <dbReference type="ARBA" id="ARBA00023315"/>
    </source>
</evidence>
<comment type="catalytic activity">
    <reaction evidence="6">
        <text>N(6)-[(R)-dihydrolipoyl]-L-lysyl-[protein] + acetyl-CoA = N(6)-[(R)-S(8)-acetyldihydrolipoyl]-L-lysyl-[protein] + CoA</text>
        <dbReference type="Rhea" id="RHEA:17017"/>
        <dbReference type="Rhea" id="RHEA-COMP:10475"/>
        <dbReference type="Rhea" id="RHEA-COMP:10478"/>
        <dbReference type="ChEBI" id="CHEBI:57287"/>
        <dbReference type="ChEBI" id="CHEBI:57288"/>
        <dbReference type="ChEBI" id="CHEBI:83100"/>
        <dbReference type="ChEBI" id="CHEBI:83111"/>
        <dbReference type="EC" id="2.3.1.12"/>
    </reaction>
</comment>
<dbReference type="EnsemblMetazoa" id="G4075.1">
    <property type="protein sequence ID" value="G4075.1:cds"/>
    <property type="gene ID" value="G4075"/>
</dbReference>
<evidence type="ECO:0000256" key="2">
    <source>
        <dbReference type="ARBA" id="ARBA00022679"/>
    </source>
</evidence>
<evidence type="ECO:0000313" key="10">
    <source>
        <dbReference type="EnsemblMetazoa" id="G4075.1:cds"/>
    </source>
</evidence>
<dbReference type="InterPro" id="IPR004167">
    <property type="entry name" value="PSBD"/>
</dbReference>
<dbReference type="OMA" id="TMEFESF"/>
<evidence type="ECO:0000313" key="11">
    <source>
        <dbReference type="Proteomes" id="UP000005408"/>
    </source>
</evidence>
<sequence>MNQSLIRNLRIRTTSADIEYLLSLTALRRQSELAMLRPQSLTRVLTKCRRSSSLPLRTFSSRSVVFSRGISKLRGCSQISKGSNLLRISESNVFNRYYSSEDLPSHVKVVLPALSPTMETGTISKWQKKVGDKVSEGDLLADIETDKATMGFEASEEGYIARIFVEEGTKDIPIGKLLCIIVEEEGDVEAFKDYVPKPEDDQPPGGLPEASKPAPTPPPPPKAAPPPQPPKAATPPPPPTTPQPPAPVAASAQPVSGGGIPATPFAKTLAAERGVDLAMVTGTGPNGVIQADDVLRFQAPAVPSVVVTPGAEYTDIELTGMRKTIAKRLLESKQTIPHYYLTIDVNMENVIQLRKELNEVLSGDKIKLSVNDFIIKASALACKKVPEANSAWQGDFIRQYNSVDVNVAVATDAGLITPIVSRADIKGLSNINQDVLLLAAKAKEGRLQPHEFQGGTFTISNLGMFGIKSFSAVINPPQACILAVGGAEKRLIVDEDSNTGYRAASMMSVTLSCDHRVVDGAVGAQWLAEFKKFMEKPETMLL</sequence>
<dbReference type="NCBIfam" id="TIGR01349">
    <property type="entry name" value="PDHac_trf_mito"/>
    <property type="match status" value="1"/>
</dbReference>
<dbReference type="GO" id="GO:0045254">
    <property type="term" value="C:pyruvate dehydrogenase complex"/>
    <property type="evidence" value="ECO:0007669"/>
    <property type="project" value="UniProtKB-UniRule"/>
</dbReference>
<dbReference type="GO" id="GO:0004742">
    <property type="term" value="F:dihydrolipoyllysine-residue acetyltransferase activity"/>
    <property type="evidence" value="ECO:0007669"/>
    <property type="project" value="UniProtKB-UniRule"/>
</dbReference>
<keyword evidence="2 6" id="KW-0808">Transferase</keyword>
<comment type="function">
    <text evidence="6">The pyruvate dehydrogenase complex catalyzes the overall conversion of pyruvate to acetyl-CoA and CO(2).</text>
</comment>
<evidence type="ECO:0000256" key="6">
    <source>
        <dbReference type="RuleBase" id="RU361137"/>
    </source>
</evidence>
<keyword evidence="3 6" id="KW-0450">Lipoyl</keyword>
<dbReference type="FunFam" id="2.40.50.100:FF:000010">
    <property type="entry name" value="Acetyltransferase component of pyruvate dehydrogenase complex"/>
    <property type="match status" value="1"/>
</dbReference>
<dbReference type="InterPro" id="IPR003016">
    <property type="entry name" value="2-oxoA_DH_lipoyl-BS"/>
</dbReference>
<dbReference type="InterPro" id="IPR036625">
    <property type="entry name" value="E3-bd_dom_sf"/>
</dbReference>
<dbReference type="PROSITE" id="PS51826">
    <property type="entry name" value="PSBD"/>
    <property type="match status" value="1"/>
</dbReference>
<dbReference type="Gene3D" id="4.10.320.10">
    <property type="entry name" value="E3-binding domain"/>
    <property type="match status" value="1"/>
</dbReference>
<organism evidence="10 11">
    <name type="scientific">Magallana gigas</name>
    <name type="common">Pacific oyster</name>
    <name type="synonym">Crassostrea gigas</name>
    <dbReference type="NCBI Taxonomy" id="29159"/>
    <lineage>
        <taxon>Eukaryota</taxon>
        <taxon>Metazoa</taxon>
        <taxon>Spiralia</taxon>
        <taxon>Lophotrochozoa</taxon>
        <taxon>Mollusca</taxon>
        <taxon>Bivalvia</taxon>
        <taxon>Autobranchia</taxon>
        <taxon>Pteriomorphia</taxon>
        <taxon>Ostreida</taxon>
        <taxon>Ostreoidea</taxon>
        <taxon>Ostreidae</taxon>
        <taxon>Magallana</taxon>
    </lineage>
</organism>
<dbReference type="Pfam" id="PF00198">
    <property type="entry name" value="2-oxoacid_dh"/>
    <property type="match status" value="1"/>
</dbReference>
<dbReference type="PANTHER" id="PTHR23151">
    <property type="entry name" value="DIHYDROLIPOAMIDE ACETYL/SUCCINYL-TRANSFERASE-RELATED"/>
    <property type="match status" value="1"/>
</dbReference>
<keyword evidence="4" id="KW-0809">Transit peptide</keyword>
<evidence type="ECO:0000259" key="8">
    <source>
        <dbReference type="PROSITE" id="PS50968"/>
    </source>
</evidence>
<dbReference type="SUPFAM" id="SSF52777">
    <property type="entry name" value="CoA-dependent acyltransferases"/>
    <property type="match status" value="1"/>
</dbReference>
<dbReference type="InterPro" id="IPR045257">
    <property type="entry name" value="E2/Pdx1"/>
</dbReference>
<dbReference type="Pfam" id="PF02817">
    <property type="entry name" value="E3_binding"/>
    <property type="match status" value="1"/>
</dbReference>
<comment type="subcellular location">
    <subcellularLocation>
        <location evidence="6">Mitochondrion</location>
    </subcellularLocation>
</comment>
<dbReference type="CDD" id="cd06849">
    <property type="entry name" value="lipoyl_domain"/>
    <property type="match status" value="1"/>
</dbReference>
<dbReference type="Gene3D" id="3.30.559.10">
    <property type="entry name" value="Chloramphenicol acetyltransferase-like domain"/>
    <property type="match status" value="1"/>
</dbReference>
<dbReference type="InterPro" id="IPR011053">
    <property type="entry name" value="Single_hybrid_motif"/>
</dbReference>
<dbReference type="InterPro" id="IPR001078">
    <property type="entry name" value="2-oxoacid_DH_actylTfrase"/>
</dbReference>
<name>A0A8W8MV80_MAGGI</name>
<feature type="region of interest" description="Disordered" evidence="7">
    <location>
        <begin position="194"/>
        <end position="260"/>
    </location>
</feature>
<feature type="domain" description="Peripheral subunit-binding (PSBD)" evidence="9">
    <location>
        <begin position="261"/>
        <end position="298"/>
    </location>
</feature>
<dbReference type="InterPro" id="IPR023213">
    <property type="entry name" value="CAT-like_dom_sf"/>
</dbReference>
<dbReference type="EC" id="2.3.1.12" evidence="6"/>
<evidence type="ECO:0000256" key="4">
    <source>
        <dbReference type="ARBA" id="ARBA00022946"/>
    </source>
</evidence>
<dbReference type="OrthoDB" id="537444at2759"/>
<evidence type="ECO:0000259" key="9">
    <source>
        <dbReference type="PROSITE" id="PS51826"/>
    </source>
</evidence>
<dbReference type="SUPFAM" id="SSF51230">
    <property type="entry name" value="Single hybrid motif"/>
    <property type="match status" value="1"/>
</dbReference>
<feature type="domain" description="Lipoyl-binding" evidence="8">
    <location>
        <begin position="106"/>
        <end position="182"/>
    </location>
</feature>
<protein>
    <recommendedName>
        <fullName evidence="6">Acetyltransferase component of pyruvate dehydrogenase complex</fullName>
        <ecNumber evidence="6">2.3.1.12</ecNumber>
    </recommendedName>
</protein>
<dbReference type="Proteomes" id="UP000005408">
    <property type="component" value="Unassembled WGS sequence"/>
</dbReference>
<dbReference type="AlphaFoldDB" id="A0A8W8MV80"/>
<keyword evidence="11" id="KW-1185">Reference proteome</keyword>